<evidence type="ECO:0000256" key="5">
    <source>
        <dbReference type="ARBA" id="ARBA00025606"/>
    </source>
</evidence>
<evidence type="ECO:0000259" key="8">
    <source>
        <dbReference type="Pfam" id="PF05209"/>
    </source>
</evidence>
<dbReference type="AlphaFoldDB" id="A0AAU6W4F6"/>
<dbReference type="InterPro" id="IPR005526">
    <property type="entry name" value="Septum_form_inhib_MinC_C"/>
</dbReference>
<dbReference type="Gene3D" id="2.160.20.70">
    <property type="match status" value="1"/>
</dbReference>
<dbReference type="GO" id="GO:0051302">
    <property type="term" value="P:regulation of cell division"/>
    <property type="evidence" value="ECO:0007669"/>
    <property type="project" value="InterPro"/>
</dbReference>
<evidence type="ECO:0000256" key="4">
    <source>
        <dbReference type="ARBA" id="ARBA00023306"/>
    </source>
</evidence>
<dbReference type="Pfam" id="PF03775">
    <property type="entry name" value="MinC_C"/>
    <property type="match status" value="1"/>
</dbReference>
<dbReference type="PANTHER" id="PTHR34108:SF1">
    <property type="entry name" value="SEPTUM SITE-DETERMINING PROTEIN MINC"/>
    <property type="match status" value="1"/>
</dbReference>
<comment type="similarity">
    <text evidence="1 6">Belongs to the MinC family.</text>
</comment>
<dbReference type="SUPFAM" id="SSF63848">
    <property type="entry name" value="Cell-division inhibitor MinC, C-terminal domain"/>
    <property type="match status" value="1"/>
</dbReference>
<sequence>MQKTSIEIKGSNFTLLVLYLKSNNIDLINKSLYKKVQEYPQFFKNAPIILNVSHLSLNQTSWGRIQEVIISHSLFIVGVTGCSDDYMKKIIINSGLPILLEGEKIKNITNNINQNISFFYKKYNCENKNDKTTKKTIKKIEKTHIINTPVRSGQKIYAKYSDLIVTNNVSAGAELVADGNIHIYGSVRGRVLAGANGDITSNIFCTALFAELLSISGEYWLSDQIPLKFIGKSAQIYLSNKVLTINSLS</sequence>
<gene>
    <name evidence="6 9" type="primary">minC</name>
    <name evidence="9" type="ORF">RJT31_01655</name>
</gene>
<keyword evidence="4 6" id="KW-0131">Cell cycle</keyword>
<dbReference type="GO" id="GO:1901891">
    <property type="term" value="P:regulation of cell septum assembly"/>
    <property type="evidence" value="ECO:0007669"/>
    <property type="project" value="InterPro"/>
</dbReference>
<accession>A0AAU6W4F6</accession>
<reference evidence="9" key="1">
    <citation type="submission" date="2024-06" db="EMBL/GenBank/DDBJ databases">
        <title>Unveiling Genomic Reduction in Obligate Endosymbionts Buchnera of Aphids: Insights from Phylogenomic Comparative Analysis with Novel Genome Data and Co-obligate Endosymbionts.</title>
        <authorList>
            <person name="Lu C."/>
            <person name="Zou T."/>
            <person name="Liu Q."/>
            <person name="Huang X."/>
        </authorList>
    </citation>
    <scope>NUCLEOTIDE SEQUENCE</scope>
    <source>
        <strain evidence="9">Aphau13</strain>
    </source>
</reference>
<keyword evidence="3 6" id="KW-0717">Septation</keyword>
<proteinExistence type="inferred from homology"/>
<evidence type="ECO:0000313" key="9">
    <source>
        <dbReference type="EMBL" id="XAJ80642.1"/>
    </source>
</evidence>
<evidence type="ECO:0000256" key="3">
    <source>
        <dbReference type="ARBA" id="ARBA00023210"/>
    </source>
</evidence>
<name>A0AAU6W4F6_9GAMM</name>
<evidence type="ECO:0000256" key="6">
    <source>
        <dbReference type="HAMAP-Rule" id="MF_00267"/>
    </source>
</evidence>
<dbReference type="NCBIfam" id="TIGR01222">
    <property type="entry name" value="minC"/>
    <property type="match status" value="1"/>
</dbReference>
<protein>
    <recommendedName>
        <fullName evidence="6">Probable septum site-determining protein MinC</fullName>
    </recommendedName>
</protein>
<dbReference type="RefSeq" id="WP_343154018.1">
    <property type="nucleotide sequence ID" value="NZ_CP135018.1"/>
</dbReference>
<dbReference type="EMBL" id="CP135018">
    <property type="protein sequence ID" value="XAJ80642.1"/>
    <property type="molecule type" value="Genomic_DNA"/>
</dbReference>
<dbReference type="GO" id="GO:0000917">
    <property type="term" value="P:division septum assembly"/>
    <property type="evidence" value="ECO:0007669"/>
    <property type="project" value="UniProtKB-KW"/>
</dbReference>
<dbReference type="InterPro" id="IPR013033">
    <property type="entry name" value="MinC"/>
</dbReference>
<evidence type="ECO:0000256" key="2">
    <source>
        <dbReference type="ARBA" id="ARBA00022618"/>
    </source>
</evidence>
<dbReference type="Pfam" id="PF05209">
    <property type="entry name" value="MinC_N"/>
    <property type="match status" value="1"/>
</dbReference>
<dbReference type="PANTHER" id="PTHR34108">
    <property type="entry name" value="SEPTUM SITE-DETERMINING PROTEIN MINC"/>
    <property type="match status" value="1"/>
</dbReference>
<evidence type="ECO:0000256" key="1">
    <source>
        <dbReference type="ARBA" id="ARBA00006291"/>
    </source>
</evidence>
<dbReference type="Gene3D" id="3.30.70.260">
    <property type="match status" value="1"/>
</dbReference>
<evidence type="ECO:0000259" key="7">
    <source>
        <dbReference type="Pfam" id="PF03775"/>
    </source>
</evidence>
<comment type="function">
    <text evidence="5 6">Cell division inhibitor that blocks the formation of polar Z ring septums. Rapidly oscillates between the poles of the cell to destabilize FtsZ filaments that have formed before they mature into polar Z rings. Prevents FtsZ polymerization.</text>
</comment>
<comment type="subunit">
    <text evidence="6">Interacts with MinD and FtsZ.</text>
</comment>
<dbReference type="InterPro" id="IPR036145">
    <property type="entry name" value="MinC_C_sf"/>
</dbReference>
<dbReference type="HAMAP" id="MF_00267">
    <property type="entry name" value="MinC"/>
    <property type="match status" value="1"/>
</dbReference>
<keyword evidence="2 6" id="KW-0132">Cell division</keyword>
<feature type="domain" description="Septum formation inhibitor MinC C-terminal" evidence="7">
    <location>
        <begin position="145"/>
        <end position="245"/>
    </location>
</feature>
<dbReference type="GO" id="GO:0000902">
    <property type="term" value="P:cell morphogenesis"/>
    <property type="evidence" value="ECO:0007669"/>
    <property type="project" value="InterPro"/>
</dbReference>
<dbReference type="InterPro" id="IPR016098">
    <property type="entry name" value="CAP/MinC_C"/>
</dbReference>
<feature type="domain" description="Septum formation inhibitor MinC N-terminal" evidence="8">
    <location>
        <begin position="6"/>
        <end position="75"/>
    </location>
</feature>
<organism evidence="9">
    <name type="scientific">Buchnera aphidicola</name>
    <name type="common">Aphis aurantii</name>
    <dbReference type="NCBI Taxonomy" id="1470492"/>
    <lineage>
        <taxon>Bacteria</taxon>
        <taxon>Pseudomonadati</taxon>
        <taxon>Pseudomonadota</taxon>
        <taxon>Gammaproteobacteria</taxon>
        <taxon>Enterobacterales</taxon>
        <taxon>Erwiniaceae</taxon>
        <taxon>Buchnera</taxon>
    </lineage>
</organism>
<dbReference type="InterPro" id="IPR007874">
    <property type="entry name" value="MinC_N"/>
</dbReference>